<comment type="caution">
    <text evidence="2">The sequence shown here is derived from an EMBL/GenBank/DDBJ whole genome shotgun (WGS) entry which is preliminary data.</text>
</comment>
<dbReference type="RefSeq" id="WP_204708220.1">
    <property type="nucleotide sequence ID" value="NZ_JBHSZV010000025.1"/>
</dbReference>
<evidence type="ECO:0000256" key="1">
    <source>
        <dbReference type="SAM" id="Phobius"/>
    </source>
</evidence>
<name>A0ABW2EJ51_9BACI</name>
<accession>A0ABW2EJ51</accession>
<keyword evidence="3" id="KW-1185">Reference proteome</keyword>
<proteinExistence type="predicted"/>
<protein>
    <submittedName>
        <fullName evidence="2">Uncharacterized protein</fullName>
    </submittedName>
</protein>
<keyword evidence="1" id="KW-1133">Transmembrane helix</keyword>
<evidence type="ECO:0000313" key="2">
    <source>
        <dbReference type="EMBL" id="MFC7062290.1"/>
    </source>
</evidence>
<gene>
    <name evidence="2" type="ORF">ACFQIC_10510</name>
</gene>
<feature type="transmembrane region" description="Helical" evidence="1">
    <location>
        <begin position="5"/>
        <end position="28"/>
    </location>
</feature>
<dbReference type="EMBL" id="JBHSZV010000025">
    <property type="protein sequence ID" value="MFC7062290.1"/>
    <property type="molecule type" value="Genomic_DNA"/>
</dbReference>
<dbReference type="Proteomes" id="UP001596410">
    <property type="component" value="Unassembled WGS sequence"/>
</dbReference>
<keyword evidence="1" id="KW-0812">Transmembrane</keyword>
<keyword evidence="1" id="KW-0472">Membrane</keyword>
<feature type="transmembrane region" description="Helical" evidence="1">
    <location>
        <begin position="112"/>
        <end position="133"/>
    </location>
</feature>
<reference evidence="3" key="1">
    <citation type="journal article" date="2019" name="Int. J. Syst. Evol. Microbiol.">
        <title>The Global Catalogue of Microorganisms (GCM) 10K type strain sequencing project: providing services to taxonomists for standard genome sequencing and annotation.</title>
        <authorList>
            <consortium name="The Broad Institute Genomics Platform"/>
            <consortium name="The Broad Institute Genome Sequencing Center for Infectious Disease"/>
            <person name="Wu L."/>
            <person name="Ma J."/>
        </authorList>
    </citation>
    <scope>NUCLEOTIDE SEQUENCE [LARGE SCALE GENOMIC DNA]</scope>
    <source>
        <strain evidence="3">CGMCC 4.1621</strain>
    </source>
</reference>
<sequence>MNKKILGFTAIYAIFMASLLFLTFQYSWNPSGYSYEVDHPTLIIKEGLLDTNENNVNITENMSDVLLLQVAVGNVQTHWKQDLIVMALFFPLILFSIFKNSRPFKNVLPYKWFVGLSVAIITIYLIVTVPAYVTEISAVDQYVKAVLD</sequence>
<organism evidence="2 3">
    <name type="scientific">Halobacillus seohaensis</name>
    <dbReference type="NCBI Taxonomy" id="447421"/>
    <lineage>
        <taxon>Bacteria</taxon>
        <taxon>Bacillati</taxon>
        <taxon>Bacillota</taxon>
        <taxon>Bacilli</taxon>
        <taxon>Bacillales</taxon>
        <taxon>Bacillaceae</taxon>
        <taxon>Halobacillus</taxon>
    </lineage>
</organism>
<feature type="transmembrane region" description="Helical" evidence="1">
    <location>
        <begin position="83"/>
        <end position="100"/>
    </location>
</feature>
<evidence type="ECO:0000313" key="3">
    <source>
        <dbReference type="Proteomes" id="UP001596410"/>
    </source>
</evidence>